<dbReference type="PROSITE" id="PS50042">
    <property type="entry name" value="CNMP_BINDING_3"/>
    <property type="match status" value="1"/>
</dbReference>
<gene>
    <name evidence="2" type="ORF">HGMM_F28H07C02</name>
</gene>
<protein>
    <submittedName>
        <fullName evidence="2">Transcriptional regulator, Crp/Fnr family</fullName>
    </submittedName>
</protein>
<dbReference type="Pfam" id="PF00027">
    <property type="entry name" value="cNMP_binding"/>
    <property type="match status" value="1"/>
</dbReference>
<dbReference type="GO" id="GO:0034236">
    <property type="term" value="F:protein kinase A catalytic subunit binding"/>
    <property type="evidence" value="ECO:0007669"/>
    <property type="project" value="TreeGrafter"/>
</dbReference>
<dbReference type="GO" id="GO:0030552">
    <property type="term" value="F:cAMP binding"/>
    <property type="evidence" value="ECO:0007669"/>
    <property type="project" value="TreeGrafter"/>
</dbReference>
<feature type="domain" description="Cyclic nucleotide-binding" evidence="1">
    <location>
        <begin position="13"/>
        <end position="82"/>
    </location>
</feature>
<dbReference type="AlphaFoldDB" id="H5SH92"/>
<accession>H5SH92</accession>
<dbReference type="PANTHER" id="PTHR11635:SF152">
    <property type="entry name" value="CAMP-DEPENDENT PROTEIN KINASE TYPE I REGULATORY SUBUNIT-RELATED"/>
    <property type="match status" value="1"/>
</dbReference>
<dbReference type="GO" id="GO:0004862">
    <property type="term" value="F:cAMP-dependent protein kinase inhibitor activity"/>
    <property type="evidence" value="ECO:0007669"/>
    <property type="project" value="TreeGrafter"/>
</dbReference>
<dbReference type="InterPro" id="IPR014710">
    <property type="entry name" value="RmlC-like_jellyroll"/>
</dbReference>
<reference evidence="2" key="1">
    <citation type="journal article" date="2005" name="Environ. Microbiol.">
        <title>Genetic and functional properties of uncultivated thermophilic crenarchaeotes from a subsurface gold mine as revealed by analysis of genome fragments.</title>
        <authorList>
            <person name="Nunoura T."/>
            <person name="Hirayama H."/>
            <person name="Takami H."/>
            <person name="Oida H."/>
            <person name="Nishi S."/>
            <person name="Shimamura S."/>
            <person name="Suzuki Y."/>
            <person name="Inagaki F."/>
            <person name="Takai K."/>
            <person name="Nealson K.H."/>
            <person name="Horikoshi K."/>
        </authorList>
    </citation>
    <scope>NUCLEOTIDE SEQUENCE</scope>
</reference>
<dbReference type="SMART" id="SM00100">
    <property type="entry name" value="cNMP"/>
    <property type="match status" value="1"/>
</dbReference>
<dbReference type="InterPro" id="IPR000595">
    <property type="entry name" value="cNMP-bd_dom"/>
</dbReference>
<dbReference type="SUPFAM" id="SSF51206">
    <property type="entry name" value="cAMP-binding domain-like"/>
    <property type="match status" value="1"/>
</dbReference>
<dbReference type="GO" id="GO:0005952">
    <property type="term" value="C:cAMP-dependent protein kinase complex"/>
    <property type="evidence" value="ECO:0007669"/>
    <property type="project" value="InterPro"/>
</dbReference>
<evidence type="ECO:0000313" key="2">
    <source>
        <dbReference type="EMBL" id="BAL55528.1"/>
    </source>
</evidence>
<dbReference type="Gene3D" id="2.60.120.10">
    <property type="entry name" value="Jelly Rolls"/>
    <property type="match status" value="1"/>
</dbReference>
<reference evidence="2" key="2">
    <citation type="journal article" date="2012" name="PLoS ONE">
        <title>A Deeply Branching Thermophilic Bacterium with an Ancient Acetyl-CoA Pathway Dominates a Subsurface Ecosystem.</title>
        <authorList>
            <person name="Takami H."/>
            <person name="Noguchi H."/>
            <person name="Takaki Y."/>
            <person name="Uchiyama I."/>
            <person name="Toyoda A."/>
            <person name="Nishi S."/>
            <person name="Chee G.-J."/>
            <person name="Arai W."/>
            <person name="Nunoura T."/>
            <person name="Itoh T."/>
            <person name="Hattori M."/>
            <person name="Takai K."/>
        </authorList>
    </citation>
    <scope>NUCLEOTIDE SEQUENCE</scope>
</reference>
<name>H5SH92_9BACT</name>
<evidence type="ECO:0000259" key="1">
    <source>
        <dbReference type="PROSITE" id="PS50042"/>
    </source>
</evidence>
<dbReference type="GO" id="GO:0005829">
    <property type="term" value="C:cytosol"/>
    <property type="evidence" value="ECO:0007669"/>
    <property type="project" value="TreeGrafter"/>
</dbReference>
<dbReference type="CDD" id="cd00038">
    <property type="entry name" value="CAP_ED"/>
    <property type="match status" value="1"/>
</dbReference>
<dbReference type="InterPro" id="IPR018490">
    <property type="entry name" value="cNMP-bd_dom_sf"/>
</dbReference>
<dbReference type="PANTHER" id="PTHR11635">
    <property type="entry name" value="CAMP-DEPENDENT PROTEIN KINASE REGULATORY CHAIN"/>
    <property type="match status" value="1"/>
</dbReference>
<sequence length="153" mass="17661">MNTLERLLSEHPFFKDLDPRYIQLIAGCAREVTFKAGEFIFREGDPSNKFWLIRSGKISLEVFAPGRGPIMIETLGEGDVMGWSWAVPPYRKQYDARALELTRALEFDAMCIRGKCDEEPRLGYELFKRFSQIIGQRLQATRLRLIDIYGSHA</sequence>
<proteinExistence type="predicted"/>
<dbReference type="EMBL" id="AP011720">
    <property type="protein sequence ID" value="BAL55528.1"/>
    <property type="molecule type" value="Genomic_DNA"/>
</dbReference>
<dbReference type="InterPro" id="IPR050503">
    <property type="entry name" value="cAMP-dep_PK_reg_su-like"/>
</dbReference>
<organism evidence="2">
    <name type="scientific">uncultured Acetothermia bacterium</name>
    <dbReference type="NCBI Taxonomy" id="236499"/>
    <lineage>
        <taxon>Bacteria</taxon>
        <taxon>Candidatus Bipolaricaulota</taxon>
        <taxon>environmental samples</taxon>
    </lineage>
</organism>